<sequence>MSRQRIPTLIIQQENANYTLMHSVFYHLMSTDGFLHNFEESRRSESIPRIENNYKLTVPRYSPDDFKMHFRLTRATFESTCSRISRQVEFNRQKGPTPNVQNELLMFLWYIGNMDSFRSMTDRFAFPILDWLITTFRDCENLTQQQRLFNKADSKCKQAIERAFGMLKCRFRRLFRFDVSDISFLLVDSVLAACVLQNLCLSENDIFDVPDEEPCDDDFFEREGHQLQEIRRRQQLMNKLVNVR</sequence>
<dbReference type="PROSITE" id="PS51450">
    <property type="entry name" value="LRR"/>
    <property type="match status" value="1"/>
</dbReference>
<evidence type="ECO:0000313" key="5">
    <source>
        <dbReference type="Proteomes" id="UP000507470"/>
    </source>
</evidence>
<dbReference type="InterPro" id="IPR001611">
    <property type="entry name" value="Leu-rich_rpt"/>
</dbReference>
<dbReference type="Proteomes" id="UP000507470">
    <property type="component" value="Unassembled WGS sequence"/>
</dbReference>
<reference evidence="4 5" key="1">
    <citation type="submission" date="2020-06" db="EMBL/GenBank/DDBJ databases">
        <authorList>
            <person name="Li R."/>
            <person name="Bekaert M."/>
        </authorList>
    </citation>
    <scope>NUCLEOTIDE SEQUENCE [LARGE SCALE GENOMIC DNA]</scope>
    <source>
        <strain evidence="5">wild</strain>
    </source>
</reference>
<dbReference type="EMBL" id="CACVKT020001037">
    <property type="protein sequence ID" value="CAC5364603.1"/>
    <property type="molecule type" value="Genomic_DNA"/>
</dbReference>
<evidence type="ECO:0000256" key="2">
    <source>
        <dbReference type="ARBA" id="ARBA00022723"/>
    </source>
</evidence>
<gene>
    <name evidence="4" type="ORF">MCOR_5592</name>
</gene>
<dbReference type="AlphaFoldDB" id="A0A6J8AB68"/>
<accession>A0A6J8AB68</accession>
<keyword evidence="5" id="KW-1185">Reference proteome</keyword>
<dbReference type="GO" id="GO:0046872">
    <property type="term" value="F:metal ion binding"/>
    <property type="evidence" value="ECO:0007669"/>
    <property type="project" value="UniProtKB-KW"/>
</dbReference>
<evidence type="ECO:0000256" key="1">
    <source>
        <dbReference type="ARBA" id="ARBA00001968"/>
    </source>
</evidence>
<feature type="domain" description="DDE Tnp4" evidence="3">
    <location>
        <begin position="125"/>
        <end position="198"/>
    </location>
</feature>
<keyword evidence="2" id="KW-0479">Metal-binding</keyword>
<comment type="cofactor">
    <cofactor evidence="1">
        <name>a divalent metal cation</name>
        <dbReference type="ChEBI" id="CHEBI:60240"/>
    </cofactor>
</comment>
<protein>
    <recommendedName>
        <fullName evidence="3">DDE Tnp4 domain-containing protein</fullName>
    </recommendedName>
</protein>
<dbReference type="InterPro" id="IPR027806">
    <property type="entry name" value="HARBI1_dom"/>
</dbReference>
<organism evidence="4 5">
    <name type="scientific">Mytilus coruscus</name>
    <name type="common">Sea mussel</name>
    <dbReference type="NCBI Taxonomy" id="42192"/>
    <lineage>
        <taxon>Eukaryota</taxon>
        <taxon>Metazoa</taxon>
        <taxon>Spiralia</taxon>
        <taxon>Lophotrochozoa</taxon>
        <taxon>Mollusca</taxon>
        <taxon>Bivalvia</taxon>
        <taxon>Autobranchia</taxon>
        <taxon>Pteriomorphia</taxon>
        <taxon>Mytilida</taxon>
        <taxon>Mytiloidea</taxon>
        <taxon>Mytilidae</taxon>
        <taxon>Mytilinae</taxon>
        <taxon>Mytilus</taxon>
    </lineage>
</organism>
<name>A0A6J8AB68_MYTCO</name>
<dbReference type="OrthoDB" id="6147640at2759"/>
<evidence type="ECO:0000259" key="3">
    <source>
        <dbReference type="Pfam" id="PF13359"/>
    </source>
</evidence>
<dbReference type="Pfam" id="PF13359">
    <property type="entry name" value="DDE_Tnp_4"/>
    <property type="match status" value="1"/>
</dbReference>
<evidence type="ECO:0000313" key="4">
    <source>
        <dbReference type="EMBL" id="CAC5364603.1"/>
    </source>
</evidence>
<proteinExistence type="predicted"/>